<accession>A0ABV2AZL4</accession>
<dbReference type="PANTHER" id="PTHR36849:SF1">
    <property type="entry name" value="CYTOPLASMIC PROTEIN"/>
    <property type="match status" value="1"/>
</dbReference>
<comment type="caution">
    <text evidence="1">The sequence shown here is derived from an EMBL/GenBank/DDBJ whole genome shotgun (WGS) entry which is preliminary data.</text>
</comment>
<keyword evidence="2" id="KW-1185">Reference proteome</keyword>
<reference evidence="1 2" key="1">
    <citation type="submission" date="2013-03" db="EMBL/GenBank/DDBJ databases">
        <title>Salinisphaera dokdonensis CL-ES53 Genome Sequencing.</title>
        <authorList>
            <person name="Li C."/>
            <person name="Lai Q."/>
            <person name="Shao Z."/>
        </authorList>
    </citation>
    <scope>NUCLEOTIDE SEQUENCE [LARGE SCALE GENOMIC DNA]</scope>
    <source>
        <strain evidence="1 2">CL-ES53</strain>
    </source>
</reference>
<dbReference type="Proteomes" id="UP001460888">
    <property type="component" value="Unassembled WGS sequence"/>
</dbReference>
<proteinExistence type="predicted"/>
<protein>
    <recommendedName>
        <fullName evidence="3">Uroporphyrin-III C-methyltransferase</fullName>
    </recommendedName>
</protein>
<gene>
    <name evidence="1" type="ORF">SADO_07457</name>
</gene>
<dbReference type="InterPro" id="IPR052552">
    <property type="entry name" value="YeaO-like"/>
</dbReference>
<dbReference type="Pfam" id="PF22752">
    <property type="entry name" value="DUF488-N3i"/>
    <property type="match status" value="1"/>
</dbReference>
<evidence type="ECO:0008006" key="3">
    <source>
        <dbReference type="Google" id="ProtNLM"/>
    </source>
</evidence>
<dbReference type="RefSeq" id="WP_353110570.1">
    <property type="nucleotide sequence ID" value="NZ_APND01000002.1"/>
</dbReference>
<evidence type="ECO:0000313" key="2">
    <source>
        <dbReference type="Proteomes" id="UP001460888"/>
    </source>
</evidence>
<dbReference type="PANTHER" id="PTHR36849">
    <property type="entry name" value="CYTOPLASMIC PROTEIN-RELATED"/>
    <property type="match status" value="1"/>
</dbReference>
<name>A0ABV2AZL4_9GAMM</name>
<dbReference type="EMBL" id="APND01000002">
    <property type="protein sequence ID" value="MES1929074.1"/>
    <property type="molecule type" value="Genomic_DNA"/>
</dbReference>
<organism evidence="1 2">
    <name type="scientific">Salinisphaera dokdonensis CL-ES53</name>
    <dbReference type="NCBI Taxonomy" id="1304272"/>
    <lineage>
        <taxon>Bacteria</taxon>
        <taxon>Pseudomonadati</taxon>
        <taxon>Pseudomonadota</taxon>
        <taxon>Gammaproteobacteria</taxon>
        <taxon>Salinisphaerales</taxon>
        <taxon>Salinisphaeraceae</taxon>
        <taxon>Salinisphaera</taxon>
    </lineage>
</organism>
<evidence type="ECO:0000313" key="1">
    <source>
        <dbReference type="EMBL" id="MES1929074.1"/>
    </source>
</evidence>
<sequence>MRIAIKRIYDPAADDDGYRALVDRIWPRGVAKQDAALDAWYKQLAPSTELRRWFGHDPARWDAFCTRYRAELDQADAESIDELKARAADTGVTLLFAARDTEYNNAVVLRRYLEDTA</sequence>